<comment type="caution">
    <text evidence="2">The sequence shown here is derived from an EMBL/GenBank/DDBJ whole genome shotgun (WGS) entry which is preliminary data.</text>
</comment>
<dbReference type="SUPFAM" id="SSF55315">
    <property type="entry name" value="L30e-like"/>
    <property type="match status" value="1"/>
</dbReference>
<dbReference type="RefSeq" id="WP_109249447.1">
    <property type="nucleotide sequence ID" value="NZ_QCXQ01000001.1"/>
</dbReference>
<gene>
    <name evidence="2" type="ORF">DCM90_00735</name>
</gene>
<keyword evidence="3" id="KW-1185">Reference proteome</keyword>
<dbReference type="Gene3D" id="3.30.1330.30">
    <property type="match status" value="1"/>
</dbReference>
<dbReference type="InterPro" id="IPR029064">
    <property type="entry name" value="Ribosomal_eL30-like_sf"/>
</dbReference>
<sequence length="100" mass="10904">MTNQEKAQQLLGLVRRAGQLTTGEQFTLASIRDRSAKLVILANDASDNTLKQFRDKTASYQISLDETFTKADLSAAIGMKRTVVAIKDAGFADKLKALLS</sequence>
<evidence type="ECO:0000313" key="3">
    <source>
        <dbReference type="Proteomes" id="UP000245080"/>
    </source>
</evidence>
<dbReference type="AlphaFoldDB" id="A0A2V1N0J3"/>
<feature type="domain" description="Ribosomal protein eL8/eL30/eS12/Gadd45" evidence="1">
    <location>
        <begin position="6"/>
        <end position="95"/>
    </location>
</feature>
<dbReference type="OrthoDB" id="9794863at2"/>
<evidence type="ECO:0000313" key="2">
    <source>
        <dbReference type="EMBL" id="PWG00734.1"/>
    </source>
</evidence>
<dbReference type="InterPro" id="IPR004038">
    <property type="entry name" value="Ribosomal_eL8/eL30/eS12/Gad45"/>
</dbReference>
<dbReference type="Proteomes" id="UP000245080">
    <property type="component" value="Unassembled WGS sequence"/>
</dbReference>
<protein>
    <recommendedName>
        <fullName evidence="1">Ribosomal protein eL8/eL30/eS12/Gadd45 domain-containing protein</fullName>
    </recommendedName>
</protein>
<name>A0A2V1N0J3_9LACO</name>
<organism evidence="2 3">
    <name type="scientific">Levilactobacillus bambusae</name>
    <dbReference type="NCBI Taxonomy" id="2024736"/>
    <lineage>
        <taxon>Bacteria</taxon>
        <taxon>Bacillati</taxon>
        <taxon>Bacillota</taxon>
        <taxon>Bacilli</taxon>
        <taxon>Lactobacillales</taxon>
        <taxon>Lactobacillaceae</taxon>
        <taxon>Levilactobacillus</taxon>
    </lineage>
</organism>
<dbReference type="EMBL" id="QCXQ01000001">
    <property type="protein sequence ID" value="PWG00734.1"/>
    <property type="molecule type" value="Genomic_DNA"/>
</dbReference>
<accession>A0A2V1N0J3</accession>
<reference evidence="2 3" key="1">
    <citation type="journal article" date="2018" name="Int. J. Syst. Evol. Microbiol.">
        <title>Lactobacillus bambusae sp. nov., isolated from a traditional fermented Ma-bamboo shoots of Taiwan.</title>
        <authorList>
            <person name="Wang L.-T."/>
        </authorList>
    </citation>
    <scope>NUCLEOTIDE SEQUENCE [LARGE SCALE GENOMIC DNA]</scope>
    <source>
        <strain evidence="2 3">BS-W1</strain>
    </source>
</reference>
<proteinExistence type="predicted"/>
<dbReference type="Pfam" id="PF01248">
    <property type="entry name" value="Ribosomal_L7Ae"/>
    <property type="match status" value="1"/>
</dbReference>
<evidence type="ECO:0000259" key="1">
    <source>
        <dbReference type="Pfam" id="PF01248"/>
    </source>
</evidence>